<evidence type="ECO:0000313" key="2">
    <source>
        <dbReference type="Proteomes" id="UP000519158"/>
    </source>
</evidence>
<comment type="caution">
    <text evidence="1">The sequence shown here is derived from an EMBL/GenBank/DDBJ whole genome shotgun (WGS) entry which is preliminary data.</text>
</comment>
<dbReference type="AlphaFoldDB" id="A0A7Y4D4K3"/>
<dbReference type="EMBL" id="VTXL01000004">
    <property type="protein sequence ID" value="NOJ12509.1"/>
    <property type="molecule type" value="Genomic_DNA"/>
</dbReference>
<proteinExistence type="predicted"/>
<dbReference type="Proteomes" id="UP000519158">
    <property type="component" value="Unassembled WGS sequence"/>
</dbReference>
<reference evidence="1 2" key="1">
    <citation type="submission" date="2019-09" db="EMBL/GenBank/DDBJ databases">
        <title>Draft genome sequencing and comparative genomics of hatchery-associated Vibrios.</title>
        <authorList>
            <person name="Kehlet-Delgado H."/>
            <person name="Mueller R.S."/>
        </authorList>
    </citation>
    <scope>NUCLEOTIDE SEQUENCE [LARGE SCALE GENOMIC DNA]</scope>
    <source>
        <strain evidence="1 2">99-70-13A3</strain>
    </source>
</reference>
<name>A0A7Y4D4K3_VIBSP</name>
<protein>
    <submittedName>
        <fullName evidence="1">Uncharacterized protein</fullName>
    </submittedName>
</protein>
<sequence length="251" mass="27422">MSNTDSLLQQAISASLQQTEASKAVTSEVNQKMGKIDNEVAQAKAKIDSYVAGARGEYGITRQSKNQFGNLTGDSLDFFAKNSGFDIRVSLYKTIVTGIPWAERDAEDQEILKAMGRSGIQHFQPSIRVMKLVWSGFDSKENSSHSIYPSPIISGSTSVTAGSYAKILSGEIHGHWLGSVTREWGCCGTRYKCSPGRYVIAHPYVKTPSGEVLFIWPGVVSGYVSLDKDSPKWGYFPSLYGESPFDVRPGS</sequence>
<dbReference type="RefSeq" id="WP_065682360.1">
    <property type="nucleotide sequence ID" value="NZ_CAWNSC010000001.1"/>
</dbReference>
<evidence type="ECO:0000313" key="1">
    <source>
        <dbReference type="EMBL" id="NOJ12509.1"/>
    </source>
</evidence>
<organism evidence="1 2">
    <name type="scientific">Vibrio splendidus</name>
    <dbReference type="NCBI Taxonomy" id="29497"/>
    <lineage>
        <taxon>Bacteria</taxon>
        <taxon>Pseudomonadati</taxon>
        <taxon>Pseudomonadota</taxon>
        <taxon>Gammaproteobacteria</taxon>
        <taxon>Vibrionales</taxon>
        <taxon>Vibrionaceae</taxon>
        <taxon>Vibrio</taxon>
    </lineage>
</organism>
<gene>
    <name evidence="1" type="ORF">F0234_07035</name>
</gene>
<accession>A0A7Y4D4K3</accession>